<name>A0A1D2NAB8_ORCCI</name>
<accession>A0A1D2NAB8</accession>
<feature type="region of interest" description="Disordered" evidence="1">
    <location>
        <begin position="70"/>
        <end position="119"/>
    </location>
</feature>
<organism evidence="2 3">
    <name type="scientific">Orchesella cincta</name>
    <name type="common">Springtail</name>
    <name type="synonym">Podura cincta</name>
    <dbReference type="NCBI Taxonomy" id="48709"/>
    <lineage>
        <taxon>Eukaryota</taxon>
        <taxon>Metazoa</taxon>
        <taxon>Ecdysozoa</taxon>
        <taxon>Arthropoda</taxon>
        <taxon>Hexapoda</taxon>
        <taxon>Collembola</taxon>
        <taxon>Entomobryomorpha</taxon>
        <taxon>Entomobryoidea</taxon>
        <taxon>Orchesellidae</taxon>
        <taxon>Orchesellinae</taxon>
        <taxon>Orchesella</taxon>
    </lineage>
</organism>
<feature type="compositionally biased region" description="Polar residues" evidence="1">
    <location>
        <begin position="270"/>
        <end position="280"/>
    </location>
</feature>
<dbReference type="Proteomes" id="UP000094527">
    <property type="component" value="Unassembled WGS sequence"/>
</dbReference>
<protein>
    <submittedName>
        <fullName evidence="2">Uncharacterized protein</fullName>
    </submittedName>
</protein>
<evidence type="ECO:0000313" key="2">
    <source>
        <dbReference type="EMBL" id="ODN02187.1"/>
    </source>
</evidence>
<evidence type="ECO:0000313" key="3">
    <source>
        <dbReference type="Proteomes" id="UP000094527"/>
    </source>
</evidence>
<feature type="region of interest" description="Disordered" evidence="1">
    <location>
        <begin position="226"/>
        <end position="282"/>
    </location>
</feature>
<keyword evidence="3" id="KW-1185">Reference proteome</keyword>
<sequence length="612" mass="67692">MLNIKRKYSKKGLSREQLDDLSIVTGLQPTRRKQAKFEKWKMVRHENARLKQQFIHARAQALIMKNLTTADSTSGGGEVDSPYFRRPLTPNENQPPPSLFNQQQQAESPIGRRQTPVTAYETTINSVPRLVRTSLPRGPMPRSVLKPISQNTFPKRKSEAEFWSSYCGPGRKPAKSVKCSTVHNMSTQSSSGYGTKSNSMWFRSGYPMTRQDASIVQQEVASMASSSSSGSSVTSPNFFPTNNGQQQGYNGGNFPGPGGAPVRSLINRVQPPSVNNQNGEQPLWTPQRIEYGCVMQGRWVSRDQLGDPAITRKYSIAQLMDILLGDSVPSDSDLTRTMFQPGQVMSSTIYSSENTLQMPPMPTLAAQDFPNSAPNTVCSQLFDNNEQIRTTSNITNSEQCSEYFSNQQPRPVQTTATTSKKKSVSFLTDDNNNICVERIMYDLFSQDAPGLDSLLSSNELQTEFPDLNELFPPHCNNDVTAVNPTGPVISPVVPDSQRPLFDFRNNFSTIPRNGAVGGASEASGATIQNVNFEFGMGANISVDAQGIQKTFTQEARDDVFNFENLTTTYDTLNNTLLTTENNHSSHPIFHDVLASAQSQEEDGYTTSEFFLA</sequence>
<comment type="caution">
    <text evidence="2">The sequence shown here is derived from an EMBL/GenBank/DDBJ whole genome shotgun (WGS) entry which is preliminary data.</text>
</comment>
<feature type="compositionally biased region" description="Low complexity" evidence="1">
    <location>
        <begin position="226"/>
        <end position="248"/>
    </location>
</feature>
<feature type="compositionally biased region" description="Gly residues" evidence="1">
    <location>
        <begin position="249"/>
        <end position="259"/>
    </location>
</feature>
<dbReference type="AlphaFoldDB" id="A0A1D2NAB8"/>
<gene>
    <name evidence="2" type="ORF">Ocin01_04493</name>
</gene>
<dbReference type="EMBL" id="LJIJ01000121">
    <property type="protein sequence ID" value="ODN02187.1"/>
    <property type="molecule type" value="Genomic_DNA"/>
</dbReference>
<evidence type="ECO:0000256" key="1">
    <source>
        <dbReference type="SAM" id="MobiDB-lite"/>
    </source>
</evidence>
<proteinExistence type="predicted"/>
<reference evidence="2 3" key="1">
    <citation type="journal article" date="2016" name="Genome Biol. Evol.">
        <title>Gene Family Evolution Reflects Adaptation to Soil Environmental Stressors in the Genome of the Collembolan Orchesella cincta.</title>
        <authorList>
            <person name="Faddeeva-Vakhrusheva A."/>
            <person name="Derks M.F."/>
            <person name="Anvar S.Y."/>
            <person name="Agamennone V."/>
            <person name="Suring W."/>
            <person name="Smit S."/>
            <person name="van Straalen N.M."/>
            <person name="Roelofs D."/>
        </authorList>
    </citation>
    <scope>NUCLEOTIDE SEQUENCE [LARGE SCALE GENOMIC DNA]</scope>
    <source>
        <tissue evidence="2">Mixed pool</tissue>
    </source>
</reference>